<dbReference type="InterPro" id="IPR012338">
    <property type="entry name" value="Beta-lactam/transpept-like"/>
</dbReference>
<evidence type="ECO:0000256" key="2">
    <source>
        <dbReference type="ARBA" id="ARBA00023136"/>
    </source>
</evidence>
<sequence length="528" mass="58677">MNKIRFIFAVVLFLLATPFYKFFELDQDKDRYLVAGKSRSQFNETINFPRKKILDRNGNELAVSILRSTLLFRSAEEKDLGLAYAERVNEPIFLFNSKRIYFENQLTPVFIKELREFCDCSVISEPVYRRYYPYGSIISPLVGFSGVSGGLEGIERSFDASLKSDQRSLNFFRDAKGRRVKGDLKNFIERSSQNDLSLTIDINLQFKLFEELKKSISAASAKGGFAVIMDARSGDLLALVNYPTFNPNRSDRVIQRNLSFDEYLEPGSLIKPITIAGAFNNGIINEDSLVDTNPGYINLSGFKRSEAGGKNYGVLSPSEIISNSSQVGIAKISIMLSGDQINANLRSFGIGKELDLNWHGIDSSFLYDSSILYDIDKASLGYGYLLRANIVQIAKAYSAFANQGEIVEPRITINQPVRKSKAIDSKTADYILASLRSTVVEGTAENISDSTVSIAGKTGTTEKYIVGNGYTPGKYISSFASIFPYESPKYIMVVSIDEPDPNNYFGGDISAPIVATLAEHMLINGYIE</sequence>
<reference evidence="4 5" key="1">
    <citation type="journal article" date="2018" name="Microbiome">
        <title>Fine metagenomic profile of the Mediterranean stratified and mixed water columns revealed by assembly and recruitment.</title>
        <authorList>
            <person name="Haro-Moreno J.M."/>
            <person name="Lopez-Perez M."/>
            <person name="De La Torre J.R."/>
            <person name="Picazo A."/>
            <person name="Camacho A."/>
            <person name="Rodriguez-Valera F."/>
        </authorList>
    </citation>
    <scope>NUCLEOTIDE SEQUENCE [LARGE SCALE GENOMIC DNA]</scope>
    <source>
        <strain evidence="4">MED-G83</strain>
    </source>
</reference>
<dbReference type="AlphaFoldDB" id="A0A368BN85"/>
<dbReference type="InterPro" id="IPR050515">
    <property type="entry name" value="Beta-lactam/transpept"/>
</dbReference>
<comment type="caution">
    <text evidence="4">The sequence shown here is derived from an EMBL/GenBank/DDBJ whole genome shotgun (WGS) entry which is preliminary data.</text>
</comment>
<evidence type="ECO:0000256" key="1">
    <source>
        <dbReference type="ARBA" id="ARBA00004370"/>
    </source>
</evidence>
<protein>
    <submittedName>
        <fullName evidence="4">Penicillin-binding protein 2</fullName>
    </submittedName>
</protein>
<gene>
    <name evidence="4" type="ORF">DBW97_01645</name>
</gene>
<name>A0A368BN85_9GAMM</name>
<dbReference type="Proteomes" id="UP000252147">
    <property type="component" value="Unassembled WGS sequence"/>
</dbReference>
<comment type="subcellular location">
    <subcellularLocation>
        <location evidence="1">Membrane</location>
    </subcellularLocation>
</comment>
<dbReference type="InterPro" id="IPR001460">
    <property type="entry name" value="PCN-bd_Tpept"/>
</dbReference>
<evidence type="ECO:0000259" key="3">
    <source>
        <dbReference type="Pfam" id="PF00905"/>
    </source>
</evidence>
<dbReference type="PANTHER" id="PTHR30627:SF1">
    <property type="entry name" value="PEPTIDOGLYCAN D,D-TRANSPEPTIDASE FTSI"/>
    <property type="match status" value="1"/>
</dbReference>
<dbReference type="GO" id="GO:0071555">
    <property type="term" value="P:cell wall organization"/>
    <property type="evidence" value="ECO:0007669"/>
    <property type="project" value="TreeGrafter"/>
</dbReference>
<dbReference type="GO" id="GO:0008658">
    <property type="term" value="F:penicillin binding"/>
    <property type="evidence" value="ECO:0007669"/>
    <property type="project" value="InterPro"/>
</dbReference>
<dbReference type="InterPro" id="IPR036138">
    <property type="entry name" value="PBP_dimer_sf"/>
</dbReference>
<dbReference type="EMBL" id="QOPD01000002">
    <property type="protein sequence ID" value="RCL38740.1"/>
    <property type="molecule type" value="Genomic_DNA"/>
</dbReference>
<dbReference type="Gene3D" id="3.40.710.10">
    <property type="entry name" value="DD-peptidase/beta-lactamase superfamily"/>
    <property type="match status" value="1"/>
</dbReference>
<dbReference type="Pfam" id="PF00905">
    <property type="entry name" value="Transpeptidase"/>
    <property type="match status" value="1"/>
</dbReference>
<feature type="domain" description="Penicillin-binding protein transpeptidase" evidence="3">
    <location>
        <begin position="224"/>
        <end position="517"/>
    </location>
</feature>
<evidence type="ECO:0000313" key="4">
    <source>
        <dbReference type="EMBL" id="RCL38740.1"/>
    </source>
</evidence>
<dbReference type="SUPFAM" id="SSF56519">
    <property type="entry name" value="Penicillin binding protein dimerisation domain"/>
    <property type="match status" value="1"/>
</dbReference>
<accession>A0A368BN85</accession>
<organism evidence="4 5">
    <name type="scientific">SAR86 cluster bacterium</name>
    <dbReference type="NCBI Taxonomy" id="2030880"/>
    <lineage>
        <taxon>Bacteria</taxon>
        <taxon>Pseudomonadati</taxon>
        <taxon>Pseudomonadota</taxon>
        <taxon>Gammaproteobacteria</taxon>
        <taxon>SAR86 cluster</taxon>
    </lineage>
</organism>
<dbReference type="Gene3D" id="3.90.1310.10">
    <property type="entry name" value="Penicillin-binding protein 2a (Domain 2)"/>
    <property type="match status" value="1"/>
</dbReference>
<proteinExistence type="predicted"/>
<dbReference type="PANTHER" id="PTHR30627">
    <property type="entry name" value="PEPTIDOGLYCAN D,D-TRANSPEPTIDASE"/>
    <property type="match status" value="1"/>
</dbReference>
<keyword evidence="2" id="KW-0472">Membrane</keyword>
<dbReference type="Gene3D" id="3.30.450.330">
    <property type="match status" value="1"/>
</dbReference>
<evidence type="ECO:0000313" key="5">
    <source>
        <dbReference type="Proteomes" id="UP000252147"/>
    </source>
</evidence>
<dbReference type="GO" id="GO:0005886">
    <property type="term" value="C:plasma membrane"/>
    <property type="evidence" value="ECO:0007669"/>
    <property type="project" value="TreeGrafter"/>
</dbReference>
<dbReference type="SUPFAM" id="SSF56601">
    <property type="entry name" value="beta-lactamase/transpeptidase-like"/>
    <property type="match status" value="1"/>
</dbReference>